<dbReference type="EMBL" id="ML769530">
    <property type="protein sequence ID" value="KAE9395488.1"/>
    <property type="molecule type" value="Genomic_DNA"/>
</dbReference>
<feature type="coiled-coil region" evidence="1">
    <location>
        <begin position="266"/>
        <end position="296"/>
    </location>
</feature>
<keyword evidence="1" id="KW-0175">Coiled coil</keyword>
<sequence length="354" mass="38670">MNFGEKVAYPDGKRPIFAARMLKVKNDYTDTLLMIQKAAGVGVKYTQDYIRVVLPRMIKSSVTLQEKDTALKYMVDRKLDGEDDALKIPQRFQSSIEELGKLSKEVKSLCDLMGLQLTKQEDALAKEIIETEGEIAKWKAKAAKHDPSILQIVDDSFKALKDGVKEGAGKIKEGKEETVTDTKTVDRHFVLERSGQGGGNAGGNAPALPAPGRGASGPIAEGRATQTETNTKTTSSPPSVSGAVASAAPLAVLQIFYAEFQYGKELIELNEALQGIAENQRKLDNKRLELKQLVEKQPEVAGCANILGESVKLLERLGTRLQRSLTVFKDVKIDAANLRERLQDDSIPEDVSGM</sequence>
<dbReference type="Proteomes" id="UP000799118">
    <property type="component" value="Unassembled WGS sequence"/>
</dbReference>
<evidence type="ECO:0000256" key="2">
    <source>
        <dbReference type="SAM" id="MobiDB-lite"/>
    </source>
</evidence>
<dbReference type="AlphaFoldDB" id="A0A6A4HCX5"/>
<name>A0A6A4HCX5_9AGAR</name>
<evidence type="ECO:0000256" key="1">
    <source>
        <dbReference type="SAM" id="Coils"/>
    </source>
</evidence>
<evidence type="ECO:0000313" key="4">
    <source>
        <dbReference type="Proteomes" id="UP000799118"/>
    </source>
</evidence>
<feature type="region of interest" description="Disordered" evidence="2">
    <location>
        <begin position="193"/>
        <end position="220"/>
    </location>
</feature>
<organism evidence="3 4">
    <name type="scientific">Gymnopus androsaceus JB14</name>
    <dbReference type="NCBI Taxonomy" id="1447944"/>
    <lineage>
        <taxon>Eukaryota</taxon>
        <taxon>Fungi</taxon>
        <taxon>Dikarya</taxon>
        <taxon>Basidiomycota</taxon>
        <taxon>Agaricomycotina</taxon>
        <taxon>Agaricomycetes</taxon>
        <taxon>Agaricomycetidae</taxon>
        <taxon>Agaricales</taxon>
        <taxon>Marasmiineae</taxon>
        <taxon>Omphalotaceae</taxon>
        <taxon>Gymnopus</taxon>
    </lineage>
</organism>
<reference evidence="3" key="1">
    <citation type="journal article" date="2019" name="Environ. Microbiol.">
        <title>Fungal ecological strategies reflected in gene transcription - a case study of two litter decomposers.</title>
        <authorList>
            <person name="Barbi F."/>
            <person name="Kohler A."/>
            <person name="Barry K."/>
            <person name="Baskaran P."/>
            <person name="Daum C."/>
            <person name="Fauchery L."/>
            <person name="Ihrmark K."/>
            <person name="Kuo A."/>
            <person name="LaButti K."/>
            <person name="Lipzen A."/>
            <person name="Morin E."/>
            <person name="Grigoriev I.V."/>
            <person name="Henrissat B."/>
            <person name="Lindahl B."/>
            <person name="Martin F."/>
        </authorList>
    </citation>
    <scope>NUCLEOTIDE SEQUENCE</scope>
    <source>
        <strain evidence="3">JB14</strain>
    </source>
</reference>
<gene>
    <name evidence="3" type="ORF">BT96DRAFT_144465</name>
</gene>
<proteinExistence type="predicted"/>
<dbReference type="OrthoDB" id="10537403at2759"/>
<evidence type="ECO:0000313" key="3">
    <source>
        <dbReference type="EMBL" id="KAE9395488.1"/>
    </source>
</evidence>
<feature type="compositionally biased region" description="Low complexity" evidence="2">
    <location>
        <begin position="203"/>
        <end position="218"/>
    </location>
</feature>
<protein>
    <submittedName>
        <fullName evidence="3">Uncharacterized protein</fullName>
    </submittedName>
</protein>
<keyword evidence="4" id="KW-1185">Reference proteome</keyword>
<accession>A0A6A4HCX5</accession>